<organism evidence="1 2">
    <name type="scientific">Salvia divinorum</name>
    <name type="common">Maria pastora</name>
    <name type="synonym">Diviner's sage</name>
    <dbReference type="NCBI Taxonomy" id="28513"/>
    <lineage>
        <taxon>Eukaryota</taxon>
        <taxon>Viridiplantae</taxon>
        <taxon>Streptophyta</taxon>
        <taxon>Embryophyta</taxon>
        <taxon>Tracheophyta</taxon>
        <taxon>Spermatophyta</taxon>
        <taxon>Magnoliopsida</taxon>
        <taxon>eudicotyledons</taxon>
        <taxon>Gunneridae</taxon>
        <taxon>Pentapetalae</taxon>
        <taxon>asterids</taxon>
        <taxon>lamiids</taxon>
        <taxon>Lamiales</taxon>
        <taxon>Lamiaceae</taxon>
        <taxon>Nepetoideae</taxon>
        <taxon>Mentheae</taxon>
        <taxon>Salviinae</taxon>
        <taxon>Salvia</taxon>
        <taxon>Salvia subgen. Calosphace</taxon>
    </lineage>
</organism>
<gene>
    <name evidence="1" type="ORF">AAHA92_32295</name>
</gene>
<reference evidence="1 2" key="1">
    <citation type="submission" date="2024-06" db="EMBL/GenBank/DDBJ databases">
        <title>A chromosome level genome sequence of Diviner's sage (Salvia divinorum).</title>
        <authorList>
            <person name="Ford S.A."/>
            <person name="Ro D.-K."/>
            <person name="Ness R.W."/>
            <person name="Phillips M.A."/>
        </authorList>
    </citation>
    <scope>NUCLEOTIDE SEQUENCE [LARGE SCALE GENOMIC DNA]</scope>
    <source>
        <strain evidence="1">SAF-2024a</strain>
        <tissue evidence="1">Leaf</tissue>
    </source>
</reference>
<keyword evidence="2" id="KW-1185">Reference proteome</keyword>
<evidence type="ECO:0000313" key="1">
    <source>
        <dbReference type="EMBL" id="KAL1532266.1"/>
    </source>
</evidence>
<proteinExistence type="predicted"/>
<dbReference type="InterPro" id="IPR009291">
    <property type="entry name" value="Vps62"/>
</dbReference>
<comment type="caution">
    <text evidence="1">The sequence shown here is derived from an EMBL/GenBank/DDBJ whole genome shotgun (WGS) entry which is preliminary data.</text>
</comment>
<dbReference type="Proteomes" id="UP001567538">
    <property type="component" value="Unassembled WGS sequence"/>
</dbReference>
<name>A0ABD1FKA3_SALDI</name>
<sequence length="545" mass="58684">MANVDKAAAPLPIDTAFKLPSPPPTWPQGGGFATGEIDLGGLQVRQVTTFRKISTADSGAAFLEPSSIPDGFSMLGCYAQPSHQPLFGWVLVAKTNAADQSGQILKQPTDYTLVSNNDNAHFWLPAPPDGFKAVGLVVTASPEKPPLDKIYCVRNDFTDEAEAESPIWGDAGGNMNVYGLRAKARGSNGKSAVRVGTFTVQTNDNNTLLPLSCLINKSSAFSSMPNKAQIEAVFGSYAPYIYFHPDEKYLPSSVNWYFSNGVLLYKKGEESNPVPVKPDGSNLPQGGSNDGLYWLDLPAGPDGDRVKKGDLASAMAYLHIKPVQGGLATDIQVWVFYPFNGPAAAKVPFINRIELGRIGEHVGDWERVTLRISNLDGTLQRVYFAQHGGGQWVDASQLEFSGGNRFVVYSSRNGLAAYPKAGLVLQGGGVVGLRNDAAKSAMVMDTGARFAVVAGEGAAEPPWLNYYRKWGPTRNFDFVEEVKHIVNRLLSDSARKQLEKLVNGLPKEVFGVDGPVGPKTKAIWDGDENGHAGPFIIEVLQDGPI</sequence>
<dbReference type="PANTHER" id="PTHR48152">
    <property type="entry name" value="F1C9.34 PROTEIN"/>
    <property type="match status" value="1"/>
</dbReference>
<protein>
    <recommendedName>
        <fullName evidence="3">DUF946 domain-containing protein</fullName>
    </recommendedName>
</protein>
<dbReference type="PANTHER" id="PTHR48152:SF3">
    <property type="entry name" value="DUF946 FAMILY PROTEIN (DUF946)"/>
    <property type="match status" value="1"/>
</dbReference>
<dbReference type="AlphaFoldDB" id="A0ABD1FKA3"/>
<accession>A0ABD1FKA3</accession>
<dbReference type="EMBL" id="JBEAFC010000014">
    <property type="protein sequence ID" value="KAL1532266.1"/>
    <property type="molecule type" value="Genomic_DNA"/>
</dbReference>
<dbReference type="Pfam" id="PF06101">
    <property type="entry name" value="Vps62"/>
    <property type="match status" value="1"/>
</dbReference>
<evidence type="ECO:0008006" key="3">
    <source>
        <dbReference type="Google" id="ProtNLM"/>
    </source>
</evidence>
<evidence type="ECO:0000313" key="2">
    <source>
        <dbReference type="Proteomes" id="UP001567538"/>
    </source>
</evidence>